<gene>
    <name evidence="9" type="primary">WBGene00098397</name>
</gene>
<keyword evidence="5" id="KW-0963">Cytoplasm</keyword>
<evidence type="ECO:0000256" key="1">
    <source>
        <dbReference type="ARBA" id="ARBA00004514"/>
    </source>
</evidence>
<dbReference type="PANTHER" id="PTHR12967:SF0">
    <property type="entry name" value="PROTEIN SHQ1 HOMOLOG"/>
    <property type="match status" value="1"/>
</dbReference>
<keyword evidence="10" id="KW-1185">Reference proteome</keyword>
<dbReference type="Pfam" id="PF04925">
    <property type="entry name" value="SHQ1"/>
    <property type="match status" value="1"/>
</dbReference>
<dbReference type="CDD" id="cd00298">
    <property type="entry name" value="ACD_sHsps_p23-like"/>
    <property type="match status" value="1"/>
</dbReference>
<dbReference type="SUPFAM" id="SSF49764">
    <property type="entry name" value="HSP20-like chaperones"/>
    <property type="match status" value="1"/>
</dbReference>
<dbReference type="InterPro" id="IPR039742">
    <property type="entry name" value="Shq1"/>
</dbReference>
<evidence type="ECO:0000259" key="8">
    <source>
        <dbReference type="PROSITE" id="PS51203"/>
    </source>
</evidence>
<feature type="region of interest" description="Disordered" evidence="7">
    <location>
        <begin position="99"/>
        <end position="130"/>
    </location>
</feature>
<sequence length="439" mass="50535">MLTPTFSIEQDDNFLILTIEAKFANVGETEIEYSDTDFVFSSSPYFLRLHLPSPVIEDESGTAKYDSDKGVFTVTVPKKNKGEHFEGLDMITQLLRPQKASARPLVEEIDDEEENEKEGESDEEEEDELDTVGDELLVDQTAHEGNEESVLDEESKEYGYGFGWRRRGVLERLKDEIGKLIDLEDPENTKIEERKIKSALRDRKKFNDEHYLADSFDPDDMLEEILRWKMEKNEKSDITHDDKERMKELPNKKLPLLSCEETYAVSLSLVDILFAYAYDQRMNMGESSVESSWTYSTLSPSLSSLTRWKNGKEAVQAAARRALVYPLYRTWNLVEKVFDDLKEIVKRGRSSIVHSLCVIHSELAVGGDFRYLLNELIITDLLIWTQSVEGEVIERLEKEIREIKLTKESIGLDLDNLEMEAKMAMMRMSGEGETDSDDE</sequence>
<dbReference type="Proteomes" id="UP000005239">
    <property type="component" value="Unassembled WGS sequence"/>
</dbReference>
<dbReference type="GO" id="GO:0005829">
    <property type="term" value="C:cytosol"/>
    <property type="evidence" value="ECO:0007669"/>
    <property type="project" value="UniProtKB-SubCell"/>
</dbReference>
<protein>
    <recommendedName>
        <fullName evidence="4">Protein SHQ1 homolog</fullName>
    </recommendedName>
</protein>
<evidence type="ECO:0000313" key="10">
    <source>
        <dbReference type="Proteomes" id="UP000005239"/>
    </source>
</evidence>
<comment type="similarity">
    <text evidence="3">Belongs to the SHQ1 family.</text>
</comment>
<dbReference type="GO" id="GO:0005737">
    <property type="term" value="C:cytoplasm"/>
    <property type="evidence" value="ECO:0000318"/>
    <property type="project" value="GO_Central"/>
</dbReference>
<reference evidence="9" key="2">
    <citation type="submission" date="2022-06" db="UniProtKB">
        <authorList>
            <consortium name="EnsemblMetazoa"/>
        </authorList>
    </citation>
    <scope>IDENTIFICATION</scope>
    <source>
        <strain evidence="9">PS312</strain>
    </source>
</reference>
<accession>A0A8R1YD03</accession>
<dbReference type="InterPro" id="IPR048696">
    <property type="entry name" value="SHQ1-like_CS"/>
</dbReference>
<dbReference type="GO" id="GO:0000493">
    <property type="term" value="P:box H/ACA snoRNP assembly"/>
    <property type="evidence" value="ECO:0000318"/>
    <property type="project" value="GO_Central"/>
</dbReference>
<name>A0A8R1YD03_PRIPA</name>
<dbReference type="AlphaFoldDB" id="A0A8R1YD03"/>
<dbReference type="OrthoDB" id="73639at2759"/>
<evidence type="ECO:0000256" key="4">
    <source>
        <dbReference type="ARBA" id="ARBA00013750"/>
    </source>
</evidence>
<evidence type="ECO:0000256" key="2">
    <source>
        <dbReference type="ARBA" id="ARBA00004642"/>
    </source>
</evidence>
<evidence type="ECO:0000256" key="3">
    <source>
        <dbReference type="ARBA" id="ARBA00005607"/>
    </source>
</evidence>
<dbReference type="PANTHER" id="PTHR12967">
    <property type="entry name" value="PROTEIN SHQ1 HOMOLOG"/>
    <property type="match status" value="1"/>
</dbReference>
<organism evidence="9 10">
    <name type="scientific">Pristionchus pacificus</name>
    <name type="common">Parasitic nematode worm</name>
    <dbReference type="NCBI Taxonomy" id="54126"/>
    <lineage>
        <taxon>Eukaryota</taxon>
        <taxon>Metazoa</taxon>
        <taxon>Ecdysozoa</taxon>
        <taxon>Nematoda</taxon>
        <taxon>Chromadorea</taxon>
        <taxon>Rhabditida</taxon>
        <taxon>Rhabditina</taxon>
        <taxon>Diplogasteromorpha</taxon>
        <taxon>Diplogasteroidea</taxon>
        <taxon>Neodiplogasteridae</taxon>
        <taxon>Pristionchus</taxon>
    </lineage>
</organism>
<dbReference type="InterPro" id="IPR007052">
    <property type="entry name" value="CS_dom"/>
</dbReference>
<evidence type="ECO:0000256" key="7">
    <source>
        <dbReference type="SAM" id="MobiDB-lite"/>
    </source>
</evidence>
<feature type="compositionally biased region" description="Acidic residues" evidence="7">
    <location>
        <begin position="107"/>
        <end position="130"/>
    </location>
</feature>
<dbReference type="FunFam" id="2.60.40.790:FF:000022">
    <property type="entry name" value="Protein SHQ1 homolog"/>
    <property type="match status" value="1"/>
</dbReference>
<dbReference type="GO" id="GO:0051082">
    <property type="term" value="F:unfolded protein binding"/>
    <property type="evidence" value="ECO:0000318"/>
    <property type="project" value="GO_Central"/>
</dbReference>
<dbReference type="Pfam" id="PF21413">
    <property type="entry name" value="SHQ1-like_CS"/>
    <property type="match status" value="1"/>
</dbReference>
<feature type="domain" description="CS" evidence="8">
    <location>
        <begin position="1"/>
        <end position="89"/>
    </location>
</feature>
<evidence type="ECO:0000313" key="9">
    <source>
        <dbReference type="EnsemblMetazoa" id="PPA08843.1"/>
    </source>
</evidence>
<dbReference type="PROSITE" id="PS51203">
    <property type="entry name" value="CS"/>
    <property type="match status" value="1"/>
</dbReference>
<dbReference type="EnsemblMetazoa" id="PPA08843.1">
    <property type="protein sequence ID" value="PPA08843.1"/>
    <property type="gene ID" value="WBGene00098397"/>
</dbReference>
<proteinExistence type="inferred from homology"/>
<dbReference type="Gene3D" id="2.60.40.790">
    <property type="match status" value="1"/>
</dbReference>
<comment type="subcellular location">
    <subcellularLocation>
        <location evidence="1">Cytoplasm</location>
        <location evidence="1">Cytosol</location>
    </subcellularLocation>
    <subcellularLocation>
        <location evidence="2">Nucleus</location>
        <location evidence="2">Nucleoplasm</location>
    </subcellularLocation>
</comment>
<dbReference type="InterPro" id="IPR007009">
    <property type="entry name" value="Shq1_C"/>
</dbReference>
<evidence type="ECO:0000256" key="6">
    <source>
        <dbReference type="ARBA" id="ARBA00023242"/>
    </source>
</evidence>
<evidence type="ECO:0000256" key="5">
    <source>
        <dbReference type="ARBA" id="ARBA00022490"/>
    </source>
</evidence>
<reference evidence="10" key="1">
    <citation type="journal article" date="2008" name="Nat. Genet.">
        <title>The Pristionchus pacificus genome provides a unique perspective on nematode lifestyle and parasitism.</title>
        <authorList>
            <person name="Dieterich C."/>
            <person name="Clifton S.W."/>
            <person name="Schuster L.N."/>
            <person name="Chinwalla A."/>
            <person name="Delehaunty K."/>
            <person name="Dinkelacker I."/>
            <person name="Fulton L."/>
            <person name="Fulton R."/>
            <person name="Godfrey J."/>
            <person name="Minx P."/>
            <person name="Mitreva M."/>
            <person name="Roeseler W."/>
            <person name="Tian H."/>
            <person name="Witte H."/>
            <person name="Yang S.P."/>
            <person name="Wilson R.K."/>
            <person name="Sommer R.J."/>
        </authorList>
    </citation>
    <scope>NUCLEOTIDE SEQUENCE [LARGE SCALE GENOMIC DNA]</scope>
    <source>
        <strain evidence="10">PS312</strain>
    </source>
</reference>
<keyword evidence="6" id="KW-0539">Nucleus</keyword>
<dbReference type="GO" id="GO:0005654">
    <property type="term" value="C:nucleoplasm"/>
    <property type="evidence" value="ECO:0000318"/>
    <property type="project" value="GO_Central"/>
</dbReference>
<dbReference type="InterPro" id="IPR008978">
    <property type="entry name" value="HSP20-like_chaperone"/>
</dbReference>